<proteinExistence type="predicted"/>
<comment type="caution">
    <text evidence="1">The sequence shown here is derived from an EMBL/GenBank/DDBJ whole genome shotgun (WGS) entry which is preliminary data.</text>
</comment>
<sequence>MIPSHYKKTIDLAQRAFLNVGAIRRQRFVRTPGHAAQTQDCLGQTRMPGHPATEGDLTPCSFTESSVAVSLSDGGLEIGSEGICAAAQGMGRIQTHPLARNEKDITHRL</sequence>
<keyword evidence="2" id="KW-1185">Reference proteome</keyword>
<accession>A0AAD7ST65</accession>
<evidence type="ECO:0000313" key="1">
    <source>
        <dbReference type="EMBL" id="KAJ8408263.1"/>
    </source>
</evidence>
<protein>
    <submittedName>
        <fullName evidence="1">Uncharacterized protein</fullName>
    </submittedName>
</protein>
<reference evidence="1" key="1">
    <citation type="journal article" date="2023" name="Science">
        <title>Genome structures resolve the early diversification of teleost fishes.</title>
        <authorList>
            <person name="Parey E."/>
            <person name="Louis A."/>
            <person name="Montfort J."/>
            <person name="Bouchez O."/>
            <person name="Roques C."/>
            <person name="Iampietro C."/>
            <person name="Lluch J."/>
            <person name="Castinel A."/>
            <person name="Donnadieu C."/>
            <person name="Desvignes T."/>
            <person name="Floi Bucao C."/>
            <person name="Jouanno E."/>
            <person name="Wen M."/>
            <person name="Mejri S."/>
            <person name="Dirks R."/>
            <person name="Jansen H."/>
            <person name="Henkel C."/>
            <person name="Chen W.J."/>
            <person name="Zahm M."/>
            <person name="Cabau C."/>
            <person name="Klopp C."/>
            <person name="Thompson A.W."/>
            <person name="Robinson-Rechavi M."/>
            <person name="Braasch I."/>
            <person name="Lecointre G."/>
            <person name="Bobe J."/>
            <person name="Postlethwait J.H."/>
            <person name="Berthelot C."/>
            <person name="Roest Crollius H."/>
            <person name="Guiguen Y."/>
        </authorList>
    </citation>
    <scope>NUCLEOTIDE SEQUENCE</scope>
    <source>
        <strain evidence="1">NC1722</strain>
    </source>
</reference>
<gene>
    <name evidence="1" type="ORF">AAFF_G00256770</name>
</gene>
<dbReference type="EMBL" id="JAINUG010000035">
    <property type="protein sequence ID" value="KAJ8408263.1"/>
    <property type="molecule type" value="Genomic_DNA"/>
</dbReference>
<organism evidence="1 2">
    <name type="scientific">Aldrovandia affinis</name>
    <dbReference type="NCBI Taxonomy" id="143900"/>
    <lineage>
        <taxon>Eukaryota</taxon>
        <taxon>Metazoa</taxon>
        <taxon>Chordata</taxon>
        <taxon>Craniata</taxon>
        <taxon>Vertebrata</taxon>
        <taxon>Euteleostomi</taxon>
        <taxon>Actinopterygii</taxon>
        <taxon>Neopterygii</taxon>
        <taxon>Teleostei</taxon>
        <taxon>Notacanthiformes</taxon>
        <taxon>Halosauridae</taxon>
        <taxon>Aldrovandia</taxon>
    </lineage>
</organism>
<dbReference type="Proteomes" id="UP001221898">
    <property type="component" value="Unassembled WGS sequence"/>
</dbReference>
<dbReference type="AlphaFoldDB" id="A0AAD7ST65"/>
<evidence type="ECO:0000313" key="2">
    <source>
        <dbReference type="Proteomes" id="UP001221898"/>
    </source>
</evidence>
<name>A0AAD7ST65_9TELE</name>